<feature type="region of interest" description="Disordered" evidence="1">
    <location>
        <begin position="880"/>
        <end position="933"/>
    </location>
</feature>
<feature type="region of interest" description="Disordered" evidence="1">
    <location>
        <begin position="761"/>
        <end position="808"/>
    </location>
</feature>
<dbReference type="RefSeq" id="WP_207780677.1">
    <property type="nucleotide sequence ID" value="NZ_QDKP01000011.1"/>
</dbReference>
<feature type="non-terminal residue" evidence="3">
    <location>
        <position position="1030"/>
    </location>
</feature>
<dbReference type="InterPro" id="IPR013783">
    <property type="entry name" value="Ig-like_fold"/>
</dbReference>
<name>A0A2T9JVN3_9CAUL</name>
<feature type="domain" description="DUF7507" evidence="2">
    <location>
        <begin position="798"/>
        <end position="904"/>
    </location>
</feature>
<dbReference type="AlphaFoldDB" id="A0A2T9JVN3"/>
<dbReference type="EMBL" id="QDKP01000011">
    <property type="protein sequence ID" value="PVM87778.1"/>
    <property type="molecule type" value="Genomic_DNA"/>
</dbReference>
<feature type="compositionally biased region" description="Polar residues" evidence="1">
    <location>
        <begin position="654"/>
        <end position="665"/>
    </location>
</feature>
<accession>A0A2T9JVN3</accession>
<dbReference type="Gene3D" id="2.60.40.10">
    <property type="entry name" value="Immunoglobulins"/>
    <property type="match status" value="1"/>
</dbReference>
<reference evidence="3 4" key="1">
    <citation type="submission" date="2018-04" db="EMBL/GenBank/DDBJ databases">
        <title>The genome sequence of Caulobacter sp. 736.</title>
        <authorList>
            <person name="Gao J."/>
            <person name="Sun J."/>
        </authorList>
    </citation>
    <scope>NUCLEOTIDE SEQUENCE [LARGE SCALE GENOMIC DNA]</scope>
    <source>
        <strain evidence="3 4">736</strain>
    </source>
</reference>
<feature type="domain" description="DUF7507" evidence="2">
    <location>
        <begin position="678"/>
        <end position="784"/>
    </location>
</feature>
<evidence type="ECO:0000256" key="1">
    <source>
        <dbReference type="SAM" id="MobiDB-lite"/>
    </source>
</evidence>
<feature type="domain" description="DUF7507" evidence="2">
    <location>
        <begin position="558"/>
        <end position="664"/>
    </location>
</feature>
<comment type="caution">
    <text evidence="3">The sequence shown here is derived from an EMBL/GenBank/DDBJ whole genome shotgun (WGS) entry which is preliminary data.</text>
</comment>
<feature type="compositionally biased region" description="Polar residues" evidence="1">
    <location>
        <begin position="892"/>
        <end position="905"/>
    </location>
</feature>
<evidence type="ECO:0000313" key="4">
    <source>
        <dbReference type="Proteomes" id="UP000244913"/>
    </source>
</evidence>
<sequence length="1030" mass="104838">MADIDITAPGSSTTVNGVIITRGDAIGSGTGNYDPFLAMGDNDGNENGFNTDANGVLNTNAAKTSSLTFNQIPIRLIGGVQYLEFRLDLNETNENPLTALNAMKIYYSSAPATGADYVAGTQELDADFTKIFDLDAGGDRTLLMDAHSSGSGNDDYVFYVPVSLFGAADLSTAYITMYAEFGRPGTTYGADDGFEEFNTEKAAIISGVKFLDTDGDGVKDAGEAGLGGWTIFVDENKNGVLDSGERSTVTKADGSFQIGGLPLSLGTVQVDEVLQEGWTQTTGAFETVTLSEATTYNVEIGNRPIPPQVDVVKTAGTRTDGDGNGDDAGDTQLFNFTVTNTGTIKLLNVTLVDDNGTPGNAADDIPIALAGLTDQDGDGQADDLAVGASATGSLLHVFSQAEIEAGGYTNTGTATGVSASGLTASDTDPESVTLTRNPALNITKDATVPGGTADAAGEQISYTITVANTGNVMLDGVTVTDPYADVGSIMRGADVVGDNDGLLEVGETWSYTAKHTVTQAEIDSNGGGNGALENTATADSNQTGPDTDDASVPVDRRPSLNITKDATVPGGTADAAGEQISYVITVANTGNTTLDGVTVTDPYADAGSIVRGADVVGDNDGLLEVGETWGYTAKHTVTQGEIDSNGGGDGALENTATADSNQTGPDTDDASVPVDRRPSLNITKDATVPGGTADAAGEQISYVITVANTGNTTLDGVTVTDPYADAGSIVRGADVVGDNDGLLEVGETWGYTAKHTVTQAELDSNGGGDGQLENTATADSNQTGPDTDDASVPVAPRPSLNITKDATVPGGTADAAGEQISYVITVANTGNTTLDGVTVTDPYADAGSIMRGADVVGDNDGLLEVGETWGYTAKHTVTQGEIDSNGGGDGQLENTATADSNQTGPDTDDASVPVDRRPSLNITKDATVPGGTADAAGEQISYVITVANTGNTTLDGVTVTDPYADAGSIMRGADVVGDNDGLLEVGETWGYTAKHTVTQGEIDSNGGGDGQLENTATADSNQTGPDTDDA</sequence>
<feature type="compositionally biased region" description="Polar residues" evidence="1">
    <location>
        <begin position="1012"/>
        <end position="1030"/>
    </location>
</feature>
<dbReference type="SUPFAM" id="SSF117074">
    <property type="entry name" value="Hypothetical protein PA1324"/>
    <property type="match status" value="1"/>
</dbReference>
<feature type="compositionally biased region" description="Polar residues" evidence="1">
    <location>
        <begin position="532"/>
        <end position="545"/>
    </location>
</feature>
<dbReference type="Pfam" id="PF24346">
    <property type="entry name" value="DUF7507"/>
    <property type="match status" value="6"/>
</dbReference>
<dbReference type="PANTHER" id="PTHR34819:SF3">
    <property type="entry name" value="CELL SURFACE PROTEIN"/>
    <property type="match status" value="1"/>
</dbReference>
<dbReference type="PANTHER" id="PTHR34819">
    <property type="entry name" value="LARGE CYSTEINE-RICH PERIPLASMIC PROTEIN OMCB"/>
    <property type="match status" value="1"/>
</dbReference>
<gene>
    <name evidence="3" type="ORF">DDF65_02275</name>
</gene>
<feature type="region of interest" description="Disordered" evidence="1">
    <location>
        <begin position="521"/>
        <end position="573"/>
    </location>
</feature>
<dbReference type="NCBIfam" id="TIGR01451">
    <property type="entry name" value="B_ant_repeat"/>
    <property type="match status" value="5"/>
</dbReference>
<dbReference type="Proteomes" id="UP000244913">
    <property type="component" value="Unassembled WGS sequence"/>
</dbReference>
<feature type="domain" description="DUF7507" evidence="2">
    <location>
        <begin position="918"/>
        <end position="1024"/>
    </location>
</feature>
<organism evidence="3 4">
    <name type="scientific">Caulobacter radicis</name>
    <dbReference type="NCBI Taxonomy" id="2172650"/>
    <lineage>
        <taxon>Bacteria</taxon>
        <taxon>Pseudomonadati</taxon>
        <taxon>Pseudomonadota</taxon>
        <taxon>Alphaproteobacteria</taxon>
        <taxon>Caulobacterales</taxon>
        <taxon>Caulobacteraceae</taxon>
        <taxon>Caulobacter</taxon>
    </lineage>
</organism>
<feature type="region of interest" description="Disordered" evidence="1">
    <location>
        <begin position="1000"/>
        <end position="1030"/>
    </location>
</feature>
<feature type="domain" description="DUF7507" evidence="2">
    <location>
        <begin position="437"/>
        <end position="544"/>
    </location>
</feature>
<protein>
    <recommendedName>
        <fullName evidence="2">DUF7507 domain-containing protein</fullName>
    </recommendedName>
</protein>
<dbReference type="InterPro" id="IPR051172">
    <property type="entry name" value="Chlamydia_OmcB"/>
</dbReference>
<feature type="domain" description="DUF7507" evidence="2">
    <location>
        <begin position="307"/>
        <end position="426"/>
    </location>
</feature>
<feature type="region of interest" description="Disordered" evidence="1">
    <location>
        <begin position="639"/>
        <end position="693"/>
    </location>
</feature>
<dbReference type="InterPro" id="IPR047589">
    <property type="entry name" value="DUF11_rpt"/>
</dbReference>
<feature type="compositionally biased region" description="Polar residues" evidence="1">
    <location>
        <begin position="772"/>
        <end position="785"/>
    </location>
</feature>
<proteinExistence type="predicted"/>
<evidence type="ECO:0000259" key="2">
    <source>
        <dbReference type="Pfam" id="PF24346"/>
    </source>
</evidence>
<keyword evidence="4" id="KW-1185">Reference proteome</keyword>
<dbReference type="InterPro" id="IPR055354">
    <property type="entry name" value="DUF7507"/>
</dbReference>
<evidence type="ECO:0000313" key="3">
    <source>
        <dbReference type="EMBL" id="PVM87778.1"/>
    </source>
</evidence>